<dbReference type="InterPro" id="IPR057744">
    <property type="entry name" value="OTAase-like"/>
</dbReference>
<dbReference type="InterPro" id="IPR011059">
    <property type="entry name" value="Metal-dep_hydrolase_composite"/>
</dbReference>
<protein>
    <submittedName>
        <fullName evidence="2">Amidohydrolase family protein</fullName>
    </submittedName>
</protein>
<sequence length="411" mass="44523">MLLLKNARIYDVNHENDDALYSILIEGQLIKRISREPIQTGDAETVDVNGRYVMPGMIDCHIHAISSVAGLAKNGQLPDTFAVLNSVPILKGMLMRGFTTARDAGGAPYALSQAIEQRLISGPRLFICGKALSQTGGHGDFRDRYDNREPEVCQCSQHIGAIGRIVDGVDAVRKAVREEMRSGAHQIKIMASGGVGSPTDPIGNLQFSVDEIRAIVEEAESHQTYVMAHAYTAKAIERIVRLGVRTIEHGNLIDDQAAAVMAEHGAYAVPTLVIYDAMSKVGRETGVPEPALVKNEVVRLQGLKALEILKKHGVKMGFGTDLLGEMHPYQSDELRIRAEVLGNAETLRQATVIGAEILNMEGKLGIVAEGAIADLLILEENPLENIGILSGQGEGIIGIIKDGFWEKKELI</sequence>
<dbReference type="Gene3D" id="2.30.40.10">
    <property type="entry name" value="Urease, subunit C, domain 1"/>
    <property type="match status" value="1"/>
</dbReference>
<dbReference type="CDD" id="cd01299">
    <property type="entry name" value="Met_dep_hydrolase_A"/>
    <property type="match status" value="1"/>
</dbReference>
<name>A0A3N4NFU3_9GAMM</name>
<dbReference type="SUPFAM" id="SSF51338">
    <property type="entry name" value="Composite domain of metallo-dependent hydrolases"/>
    <property type="match status" value="1"/>
</dbReference>
<keyword evidence="3" id="KW-1185">Reference proteome</keyword>
<dbReference type="InterPro" id="IPR006680">
    <property type="entry name" value="Amidohydro-rel"/>
</dbReference>
<dbReference type="SUPFAM" id="SSF51556">
    <property type="entry name" value="Metallo-dependent hydrolases"/>
    <property type="match status" value="1"/>
</dbReference>
<evidence type="ECO:0000313" key="2">
    <source>
        <dbReference type="EMBL" id="RPD94275.1"/>
    </source>
</evidence>
<accession>A0A3N4NFU3</accession>
<dbReference type="InterPro" id="IPR051781">
    <property type="entry name" value="Metallo-dep_Hydrolase"/>
</dbReference>
<dbReference type="OrthoDB" id="9782972at2"/>
<comment type="caution">
    <text evidence="2">The sequence shown here is derived from an EMBL/GenBank/DDBJ whole genome shotgun (WGS) entry which is preliminary data.</text>
</comment>
<dbReference type="PANTHER" id="PTHR43135">
    <property type="entry name" value="ALPHA-D-RIBOSE 1-METHYLPHOSPHONATE 5-TRIPHOSPHATE DIPHOSPHATASE"/>
    <property type="match status" value="1"/>
</dbReference>
<dbReference type="Pfam" id="PF01979">
    <property type="entry name" value="Amidohydro_1"/>
    <property type="match status" value="1"/>
</dbReference>
<dbReference type="Proteomes" id="UP000281332">
    <property type="component" value="Unassembled WGS sequence"/>
</dbReference>
<evidence type="ECO:0000313" key="3">
    <source>
        <dbReference type="Proteomes" id="UP000281332"/>
    </source>
</evidence>
<keyword evidence="2" id="KW-0378">Hydrolase</keyword>
<dbReference type="AlphaFoldDB" id="A0A3N4NFU3"/>
<dbReference type="EMBL" id="RMVG01000025">
    <property type="protein sequence ID" value="RPD94275.1"/>
    <property type="molecule type" value="Genomic_DNA"/>
</dbReference>
<dbReference type="Gene3D" id="3.20.20.140">
    <property type="entry name" value="Metal-dependent hydrolases"/>
    <property type="match status" value="1"/>
</dbReference>
<proteinExistence type="predicted"/>
<dbReference type="InterPro" id="IPR032466">
    <property type="entry name" value="Metal_Hydrolase"/>
</dbReference>
<reference evidence="2 3" key="1">
    <citation type="submission" date="2018-11" db="EMBL/GenBank/DDBJ databases">
        <title>Whole genome sequencing of Pantoea sp. RIT388.</title>
        <authorList>
            <person name="Gan H.M."/>
            <person name="Hudson A.O."/>
        </authorList>
    </citation>
    <scope>NUCLEOTIDE SEQUENCE [LARGE SCALE GENOMIC DNA]</scope>
    <source>
        <strain evidence="2 3">RIT388</strain>
    </source>
</reference>
<dbReference type="RefSeq" id="WP_123802940.1">
    <property type="nucleotide sequence ID" value="NZ_RMVG01000025.1"/>
</dbReference>
<dbReference type="PANTHER" id="PTHR43135:SF3">
    <property type="entry name" value="ALPHA-D-RIBOSE 1-METHYLPHOSPHONATE 5-TRIPHOSPHATE DIPHOSPHATASE"/>
    <property type="match status" value="1"/>
</dbReference>
<evidence type="ECO:0000259" key="1">
    <source>
        <dbReference type="Pfam" id="PF01979"/>
    </source>
</evidence>
<organism evidence="2 3">
    <name type="scientific">Candidatus Pantoea deserta</name>
    <dbReference type="NCBI Taxonomy" id="1869313"/>
    <lineage>
        <taxon>Bacteria</taxon>
        <taxon>Pseudomonadati</taxon>
        <taxon>Pseudomonadota</taxon>
        <taxon>Gammaproteobacteria</taxon>
        <taxon>Enterobacterales</taxon>
        <taxon>Erwiniaceae</taxon>
        <taxon>Pantoea</taxon>
    </lineage>
</organism>
<dbReference type="GO" id="GO:0016810">
    <property type="term" value="F:hydrolase activity, acting on carbon-nitrogen (but not peptide) bonds"/>
    <property type="evidence" value="ECO:0007669"/>
    <property type="project" value="InterPro"/>
</dbReference>
<feature type="domain" description="Amidohydrolase-related" evidence="1">
    <location>
        <begin position="52"/>
        <end position="394"/>
    </location>
</feature>
<gene>
    <name evidence="2" type="ORF">BBB56_21500</name>
</gene>